<evidence type="ECO:0000259" key="2">
    <source>
        <dbReference type="Pfam" id="PF01935"/>
    </source>
</evidence>
<dbReference type="SUPFAM" id="SSF52540">
    <property type="entry name" value="P-loop containing nucleoside triphosphate hydrolases"/>
    <property type="match status" value="1"/>
</dbReference>
<sequence>MDPGVLFLDLPSVMLGLAIIFLSLGSILAAAAAAGYLFIQFYKWRNREEHALEYVLLQVAVPRDNEIKIDAMEQLFASLYTLYRGKSNWLDFEFLKIQEHVAFEIVGKPGDIRFYVSVAQKHKDLIEKQVHGVYPGAVISEVEDYNIFTEKGEVAYASLKLKFSNYFPIKTYRDLGVDPLSLMTSALAKLSEGEGAAIQFIVAPADNKWRSLGRKFVSKTKKNEADPEKAKFNVDAKTLEAIENKISKPGFSTSIRIVACAPSKAMAKMIVDNIKSSFAQFSSDQNFITSDKIRIAHNFMTDFIYRYQPLFRKASVLTSEELATIFHLPNKSIETPNIFWLNAKRAPAPQEVPDHGDLYVGKSIYRGAERPVYLLNPDRRRHVYIIGATGTGKSVLLSEMALQDIKAGRGVCFIDPHDTFEDVLQLLPPERAEDVIYFDPSNTARPMGWNIMEAHTEQERHMTVTGFIGLLYKLYDPHQTGIVGPRLEHSVRNAMLTVMEAEPKGTLIEVMRVLQDPGGPYLQELLPKVSDPLVKRFWTEQIAATSEFHKSETLDYIVSKFGRFVTNKMIRNIIGQAQSSFNFRTAMDEGKILIINLAKGLIGEENSSFLGNLLIPKILGAAMSRQNVPAEQRRDFYLYVDEFQNFATPDFATILSEARKYALNLTVANQFIAQVEEDVKNSIFGNVGTKIAFRVGVADAQFLAHEFAPTFGESDLLKIEAQNAYVKMLVNNEPTAAFSINTTIDFKSRNAKKNLKVAAMIKELSFLKYGRDVREVEAEIATRSHLF</sequence>
<dbReference type="InterPro" id="IPR058441">
    <property type="entry name" value="DUF8128"/>
</dbReference>
<dbReference type="EMBL" id="MFJK01000014">
    <property type="protein sequence ID" value="OGG18509.1"/>
    <property type="molecule type" value="Genomic_DNA"/>
</dbReference>
<dbReference type="Pfam" id="PF26449">
    <property type="entry name" value="DUF8128"/>
    <property type="match status" value="1"/>
</dbReference>
<feature type="domain" description="TraD/TraG TraM recognition site" evidence="3">
    <location>
        <begin position="636"/>
        <end position="716"/>
    </location>
</feature>
<dbReference type="Proteomes" id="UP000177871">
    <property type="component" value="Unassembled WGS sequence"/>
</dbReference>
<dbReference type="PANTHER" id="PTHR30121:SF11">
    <property type="entry name" value="AAA+ ATPASE DOMAIN-CONTAINING PROTEIN"/>
    <property type="match status" value="1"/>
</dbReference>
<gene>
    <name evidence="5" type="ORF">A2721_01840</name>
</gene>
<dbReference type="InterPro" id="IPR051162">
    <property type="entry name" value="T4SS_component"/>
</dbReference>
<feature type="domain" description="DUF8128" evidence="4">
    <location>
        <begin position="56"/>
        <end position="340"/>
    </location>
</feature>
<dbReference type="Pfam" id="PF12696">
    <property type="entry name" value="TraG-D_C"/>
    <property type="match status" value="1"/>
</dbReference>
<evidence type="ECO:0000313" key="6">
    <source>
        <dbReference type="Proteomes" id="UP000177871"/>
    </source>
</evidence>
<proteinExistence type="predicted"/>
<protein>
    <submittedName>
        <fullName evidence="5">Uncharacterized protein</fullName>
    </submittedName>
</protein>
<dbReference type="InterPro" id="IPR032689">
    <property type="entry name" value="TraG-D_C"/>
</dbReference>
<feature type="transmembrane region" description="Helical" evidence="1">
    <location>
        <begin position="12"/>
        <end position="39"/>
    </location>
</feature>
<dbReference type="InterPro" id="IPR002789">
    <property type="entry name" value="HerA_central"/>
</dbReference>
<organism evidence="5 6">
    <name type="scientific">Candidatus Gottesmanbacteria bacterium RIFCSPHIGHO2_01_FULL_47_48</name>
    <dbReference type="NCBI Taxonomy" id="1798381"/>
    <lineage>
        <taxon>Bacteria</taxon>
        <taxon>Candidatus Gottesmaniibacteriota</taxon>
    </lineage>
</organism>
<feature type="domain" description="Helicase HerA central" evidence="2">
    <location>
        <begin position="360"/>
        <end position="448"/>
    </location>
</feature>
<keyword evidence="1" id="KW-1133">Transmembrane helix</keyword>
<evidence type="ECO:0000256" key="1">
    <source>
        <dbReference type="SAM" id="Phobius"/>
    </source>
</evidence>
<comment type="caution">
    <text evidence="5">The sequence shown here is derived from an EMBL/GenBank/DDBJ whole genome shotgun (WGS) entry which is preliminary data.</text>
</comment>
<dbReference type="CDD" id="cd01127">
    <property type="entry name" value="TrwB_TraG_TraD_VirD4"/>
    <property type="match status" value="1"/>
</dbReference>
<dbReference type="AlphaFoldDB" id="A0A1F6A1G2"/>
<name>A0A1F6A1G2_9BACT</name>
<dbReference type="STRING" id="1798381.A2721_01840"/>
<reference evidence="5 6" key="1">
    <citation type="journal article" date="2016" name="Nat. Commun.">
        <title>Thousands of microbial genomes shed light on interconnected biogeochemical processes in an aquifer system.</title>
        <authorList>
            <person name="Anantharaman K."/>
            <person name="Brown C.T."/>
            <person name="Hug L.A."/>
            <person name="Sharon I."/>
            <person name="Castelle C.J."/>
            <person name="Probst A.J."/>
            <person name="Thomas B.C."/>
            <person name="Singh A."/>
            <person name="Wilkins M.J."/>
            <person name="Karaoz U."/>
            <person name="Brodie E.L."/>
            <person name="Williams K.H."/>
            <person name="Hubbard S.S."/>
            <person name="Banfield J.F."/>
        </authorList>
    </citation>
    <scope>NUCLEOTIDE SEQUENCE [LARGE SCALE GENOMIC DNA]</scope>
</reference>
<accession>A0A1F6A1G2</accession>
<dbReference type="Pfam" id="PF01935">
    <property type="entry name" value="DUF87"/>
    <property type="match status" value="1"/>
</dbReference>
<dbReference type="Gene3D" id="3.40.50.300">
    <property type="entry name" value="P-loop containing nucleotide triphosphate hydrolases"/>
    <property type="match status" value="2"/>
</dbReference>
<evidence type="ECO:0000259" key="4">
    <source>
        <dbReference type="Pfam" id="PF26449"/>
    </source>
</evidence>
<dbReference type="InterPro" id="IPR027417">
    <property type="entry name" value="P-loop_NTPase"/>
</dbReference>
<evidence type="ECO:0000259" key="3">
    <source>
        <dbReference type="Pfam" id="PF12696"/>
    </source>
</evidence>
<dbReference type="PANTHER" id="PTHR30121">
    <property type="entry name" value="UNCHARACTERIZED PROTEIN YJGR-RELATED"/>
    <property type="match status" value="1"/>
</dbReference>
<evidence type="ECO:0000313" key="5">
    <source>
        <dbReference type="EMBL" id="OGG18509.1"/>
    </source>
</evidence>
<keyword evidence="1" id="KW-0472">Membrane</keyword>
<keyword evidence="1" id="KW-0812">Transmembrane</keyword>